<proteinExistence type="predicted"/>
<keyword evidence="1" id="KW-0732">Signal</keyword>
<evidence type="ECO:0000256" key="1">
    <source>
        <dbReference type="SAM" id="SignalP"/>
    </source>
</evidence>
<protein>
    <submittedName>
        <fullName evidence="3">MBL fold metallo-hydrolase</fullName>
    </submittedName>
</protein>
<dbReference type="GO" id="GO:0016787">
    <property type="term" value="F:hydrolase activity"/>
    <property type="evidence" value="ECO:0007669"/>
    <property type="project" value="UniProtKB-KW"/>
</dbReference>
<keyword evidence="3" id="KW-0378">Hydrolase</keyword>
<dbReference type="InterPro" id="IPR001279">
    <property type="entry name" value="Metallo-B-lactamas"/>
</dbReference>
<dbReference type="Proteomes" id="UP000267077">
    <property type="component" value="Unassembled WGS sequence"/>
</dbReference>
<evidence type="ECO:0000313" key="3">
    <source>
        <dbReference type="EMBL" id="RUL63364.1"/>
    </source>
</evidence>
<accession>A0A3S0PY23</accession>
<feature type="chain" id="PRO_5018667816" evidence="1">
    <location>
        <begin position="29"/>
        <end position="531"/>
    </location>
</feature>
<feature type="signal peptide" evidence="1">
    <location>
        <begin position="1"/>
        <end position="28"/>
    </location>
</feature>
<feature type="domain" description="Metallo-beta-lactamase" evidence="2">
    <location>
        <begin position="323"/>
        <end position="504"/>
    </location>
</feature>
<dbReference type="AlphaFoldDB" id="A0A3S0PY23"/>
<gene>
    <name evidence="3" type="ORF">EKH79_13300</name>
</gene>
<evidence type="ECO:0000313" key="4">
    <source>
        <dbReference type="Proteomes" id="UP000267077"/>
    </source>
</evidence>
<dbReference type="OrthoDB" id="108144at2"/>
<organism evidence="3 4">
    <name type="scientific">Dyella dinghuensis</name>
    <dbReference type="NCBI Taxonomy" id="1920169"/>
    <lineage>
        <taxon>Bacteria</taxon>
        <taxon>Pseudomonadati</taxon>
        <taxon>Pseudomonadota</taxon>
        <taxon>Gammaproteobacteria</taxon>
        <taxon>Lysobacterales</taxon>
        <taxon>Rhodanobacteraceae</taxon>
        <taxon>Dyella</taxon>
    </lineage>
</organism>
<reference evidence="3 4" key="1">
    <citation type="submission" date="2018-12" db="EMBL/GenBank/DDBJ databases">
        <title>Dyella dinghuensis sp. nov. DHOA06 and Dyella choica sp. nov. 4M-K27, isolated from forest soil.</title>
        <authorList>
            <person name="Qiu L.-H."/>
            <person name="Gao Z.-H."/>
        </authorList>
    </citation>
    <scope>NUCLEOTIDE SEQUENCE [LARGE SCALE GENOMIC DNA]</scope>
    <source>
        <strain evidence="3 4">DHOA06</strain>
    </source>
</reference>
<dbReference type="RefSeq" id="WP_126674299.1">
    <property type="nucleotide sequence ID" value="NZ_RYZR01000006.1"/>
</dbReference>
<evidence type="ECO:0000259" key="2">
    <source>
        <dbReference type="SMART" id="SM00849"/>
    </source>
</evidence>
<dbReference type="SUPFAM" id="SSF56281">
    <property type="entry name" value="Metallo-hydrolase/oxidoreductase"/>
    <property type="match status" value="1"/>
</dbReference>
<dbReference type="SMART" id="SM00849">
    <property type="entry name" value="Lactamase_B"/>
    <property type="match status" value="1"/>
</dbReference>
<comment type="caution">
    <text evidence="3">The sequence shown here is derived from an EMBL/GenBank/DDBJ whole genome shotgun (WGS) entry which is preliminary data.</text>
</comment>
<sequence>MDRRIDRRTCRTVAPTLIALVMAAPAFAASLPQDGDAVKGSGHPGCDRVDAKVCVQQAIDAMGGERRLIGIHSASYDVIGHTVLSEQSYRQQPFITSYERDKVVVDFDKQRIVRDVHMTWPESDPHQADLDITLITAQQGGVYHSKQGDSPCSLADLDNANDTLTLGPERLLLNAAAASDLHYAPSQWLRATPHSVVEFTWQGVPVKVLLNAYNHLPDAMERTRTFKDMWYAWGDVDQRIYFDNWHVVQGVVYPTNSIDQRNGVWYASTQVLDPAFNVAIDDKKFAMDAAVAAKSAQSKGWNREFSDKKRTELAPGVELYQGSWNTTIIKQDDGVIVLEAPISASYVKGILAKVRNEYPNAPIKGVLSTSDSWPHMAGVREAVAENVPVYVLDLNKPIVERVVSAPHRLQPDALQSNPKTPHWVVVGDRLEIGHGANRVELYPLRGASTERQYMVYFPEHKLLYASDTLVINDDKTLYDPDLMVEVLQAAAREHLQVNTVYAMHQGPTPWADVQHLVDQAMKPENANKTAS</sequence>
<dbReference type="EMBL" id="RYZR01000006">
    <property type="protein sequence ID" value="RUL63364.1"/>
    <property type="molecule type" value="Genomic_DNA"/>
</dbReference>
<name>A0A3S0PY23_9GAMM</name>
<keyword evidence="4" id="KW-1185">Reference proteome</keyword>
<dbReference type="InterPro" id="IPR036866">
    <property type="entry name" value="RibonucZ/Hydroxyglut_hydro"/>
</dbReference>
<dbReference type="Gene3D" id="3.60.15.10">
    <property type="entry name" value="Ribonuclease Z/Hydroxyacylglutathione hydrolase-like"/>
    <property type="match status" value="1"/>
</dbReference>